<feature type="transmembrane region" description="Helical" evidence="5">
    <location>
        <begin position="233"/>
        <end position="253"/>
    </location>
</feature>
<feature type="transmembrane region" description="Helical" evidence="5">
    <location>
        <begin position="210"/>
        <end position="226"/>
    </location>
</feature>
<evidence type="ECO:0000313" key="7">
    <source>
        <dbReference type="EMBL" id="OAI04488.1"/>
    </source>
</evidence>
<comment type="caution">
    <text evidence="7">The sequence shown here is derived from an EMBL/GenBank/DDBJ whole genome shotgun (WGS) entry which is preliminary data.</text>
</comment>
<feature type="transmembrane region" description="Helical" evidence="5">
    <location>
        <begin position="353"/>
        <end position="370"/>
    </location>
</feature>
<accession>A0A177MFF2</accession>
<feature type="transmembrane region" description="Helical" evidence="5">
    <location>
        <begin position="382"/>
        <end position="400"/>
    </location>
</feature>
<feature type="transmembrane region" description="Helical" evidence="5">
    <location>
        <begin position="41"/>
        <end position="59"/>
    </location>
</feature>
<dbReference type="AlphaFoldDB" id="A0A177MFF2"/>
<feature type="transmembrane region" description="Helical" evidence="5">
    <location>
        <begin position="66"/>
        <end position="83"/>
    </location>
</feature>
<protein>
    <recommendedName>
        <fullName evidence="6">O-antigen ligase-related domain-containing protein</fullName>
    </recommendedName>
</protein>
<dbReference type="Proteomes" id="UP000078090">
    <property type="component" value="Unassembled WGS sequence"/>
</dbReference>
<evidence type="ECO:0000256" key="5">
    <source>
        <dbReference type="SAM" id="Phobius"/>
    </source>
</evidence>
<feature type="transmembrane region" description="Helical" evidence="5">
    <location>
        <begin position="121"/>
        <end position="143"/>
    </location>
</feature>
<feature type="transmembrane region" description="Helical" evidence="5">
    <location>
        <begin position="188"/>
        <end position="204"/>
    </location>
</feature>
<dbReference type="Pfam" id="PF04932">
    <property type="entry name" value="Wzy_C"/>
    <property type="match status" value="1"/>
</dbReference>
<sequence>MINSFRFKSLTLFVFCLYLFWGFFGVDITINGDALRFPLHRAYILLTLLIFCFNIKEFFECSMKNSLLMILIFYMFITAAWSSRPVDTFRFVVFLFSSLAICILVALAYRDNQLRLIRWVFWLCFVLIICSIVAALQFPQYGINSTDFGTSRWIGITEHPNKLGGLSLACIWLAINLYYLSSSKLEKIVALFSIFAAFYTVIHADSMTSILASILAVCYTSYWYLLSTKSSAVKIVIFTVAFLGSLIITTVYMSTSEIVSQTLALSGRDTSLTGRTLLWANGLDALIDHPIIGSGFDDLEGLTKKYHILMSHLHNGYIEILVKGGLVAGVLVFLILMGVFIKQMALKRLGNSSFVICHTGFVSILMHNMAESSLFKGFNSLSIIFIFIMVYTSVAYYDALGKNLISKSF</sequence>
<evidence type="ECO:0000256" key="4">
    <source>
        <dbReference type="ARBA" id="ARBA00023136"/>
    </source>
</evidence>
<dbReference type="GO" id="GO:0016020">
    <property type="term" value="C:membrane"/>
    <property type="evidence" value="ECO:0007669"/>
    <property type="project" value="UniProtKB-SubCell"/>
</dbReference>
<feature type="transmembrane region" description="Helical" evidence="5">
    <location>
        <begin position="89"/>
        <end position="109"/>
    </location>
</feature>
<keyword evidence="3 5" id="KW-1133">Transmembrane helix</keyword>
<dbReference type="OrthoDB" id="4391260at2"/>
<comment type="subcellular location">
    <subcellularLocation>
        <location evidence="1">Membrane</location>
        <topology evidence="1">Multi-pass membrane protein</topology>
    </subcellularLocation>
</comment>
<dbReference type="InterPro" id="IPR051533">
    <property type="entry name" value="WaaL-like"/>
</dbReference>
<dbReference type="PANTHER" id="PTHR37422:SF17">
    <property type="entry name" value="O-ANTIGEN LIGASE"/>
    <property type="match status" value="1"/>
</dbReference>
<proteinExistence type="predicted"/>
<keyword evidence="4 5" id="KW-0472">Membrane</keyword>
<evidence type="ECO:0000256" key="2">
    <source>
        <dbReference type="ARBA" id="ARBA00022692"/>
    </source>
</evidence>
<feature type="transmembrane region" description="Helical" evidence="5">
    <location>
        <begin position="320"/>
        <end position="341"/>
    </location>
</feature>
<reference evidence="7 8" key="1">
    <citation type="submission" date="2016-03" db="EMBL/GenBank/DDBJ databases">
        <authorList>
            <person name="Ploux O."/>
        </authorList>
    </citation>
    <scope>NUCLEOTIDE SEQUENCE [LARGE SCALE GENOMIC DNA]</scope>
    <source>
        <strain evidence="7 8">R-45363</strain>
    </source>
</reference>
<feature type="domain" description="O-antigen ligase-related" evidence="6">
    <location>
        <begin position="193"/>
        <end position="332"/>
    </location>
</feature>
<feature type="transmembrane region" description="Helical" evidence="5">
    <location>
        <begin position="163"/>
        <end position="181"/>
    </location>
</feature>
<dbReference type="EMBL" id="LUUG01000071">
    <property type="protein sequence ID" value="OAI04488.1"/>
    <property type="molecule type" value="Genomic_DNA"/>
</dbReference>
<dbReference type="RefSeq" id="WP_064008701.1">
    <property type="nucleotide sequence ID" value="NZ_LUUG01000071.1"/>
</dbReference>
<dbReference type="PANTHER" id="PTHR37422">
    <property type="entry name" value="TEICHURONIC ACID BIOSYNTHESIS PROTEIN TUAE"/>
    <property type="match status" value="1"/>
</dbReference>
<gene>
    <name evidence="7" type="ORF">A1332_01955</name>
</gene>
<name>A0A177MFF2_METMH</name>
<organism evidence="7 8">
    <name type="scientific">Methylomonas methanica</name>
    <dbReference type="NCBI Taxonomy" id="421"/>
    <lineage>
        <taxon>Bacteria</taxon>
        <taxon>Pseudomonadati</taxon>
        <taxon>Pseudomonadota</taxon>
        <taxon>Gammaproteobacteria</taxon>
        <taxon>Methylococcales</taxon>
        <taxon>Methylococcaceae</taxon>
        <taxon>Methylomonas</taxon>
    </lineage>
</organism>
<evidence type="ECO:0000259" key="6">
    <source>
        <dbReference type="Pfam" id="PF04932"/>
    </source>
</evidence>
<dbReference type="InterPro" id="IPR007016">
    <property type="entry name" value="O-antigen_ligase-rel_domated"/>
</dbReference>
<evidence type="ECO:0000256" key="3">
    <source>
        <dbReference type="ARBA" id="ARBA00022989"/>
    </source>
</evidence>
<evidence type="ECO:0000256" key="1">
    <source>
        <dbReference type="ARBA" id="ARBA00004141"/>
    </source>
</evidence>
<evidence type="ECO:0000313" key="8">
    <source>
        <dbReference type="Proteomes" id="UP000078090"/>
    </source>
</evidence>
<keyword evidence="2 5" id="KW-0812">Transmembrane</keyword>